<comment type="similarity">
    <text evidence="7">Belongs to the ATPase delta chain family.</text>
</comment>
<dbReference type="Pfam" id="PF00213">
    <property type="entry name" value="OSCP"/>
    <property type="match status" value="1"/>
</dbReference>
<name>A0AAU9CGQ7_9BACT</name>
<sequence>MSELRVAMRYAKALMSLAVERNALDAVNEDMTALEQLCEGSPELVAALKDPVLDAGQKEVVLNKILNGKVGDIIQAFIGLVVKKRRAGNLPAIAKAFRALYDEHLGIAEASVVTTAALTQDERADFIEAAKRITDAKQIRLVESVDESLIGGFLFRVGDQQVDNAVSSKLAQMRRNLVTR</sequence>
<evidence type="ECO:0000256" key="1">
    <source>
        <dbReference type="ARBA" id="ARBA00004370"/>
    </source>
</evidence>
<evidence type="ECO:0000256" key="5">
    <source>
        <dbReference type="ARBA" id="ARBA00023136"/>
    </source>
</evidence>
<dbReference type="HAMAP" id="MF_01416">
    <property type="entry name" value="ATP_synth_delta_bact"/>
    <property type="match status" value="1"/>
</dbReference>
<dbReference type="InterPro" id="IPR026015">
    <property type="entry name" value="ATP_synth_OSCP/delta_N_sf"/>
</dbReference>
<evidence type="ECO:0000313" key="8">
    <source>
        <dbReference type="EMBL" id="BDD08405.1"/>
    </source>
</evidence>
<keyword evidence="7" id="KW-0139">CF(1)</keyword>
<evidence type="ECO:0000256" key="4">
    <source>
        <dbReference type="ARBA" id="ARBA00023065"/>
    </source>
</evidence>
<evidence type="ECO:0000313" key="9">
    <source>
        <dbReference type="Proteomes" id="UP001348817"/>
    </source>
</evidence>
<dbReference type="GO" id="GO:0005886">
    <property type="term" value="C:plasma membrane"/>
    <property type="evidence" value="ECO:0007669"/>
    <property type="project" value="UniProtKB-SubCell"/>
</dbReference>
<dbReference type="GO" id="GO:0046933">
    <property type="term" value="F:proton-transporting ATP synthase activity, rotational mechanism"/>
    <property type="evidence" value="ECO:0007669"/>
    <property type="project" value="UniProtKB-UniRule"/>
</dbReference>
<comment type="function">
    <text evidence="7">F(1)F(0) ATP synthase produces ATP from ADP in the presence of a proton or sodium gradient. F-type ATPases consist of two structural domains, F(1) containing the extramembraneous catalytic core and F(0) containing the membrane proton channel, linked together by a central stalk and a peripheral stalk. During catalysis, ATP synthesis in the catalytic domain of F(1) is coupled via a rotary mechanism of the central stalk subunits to proton translocation.</text>
</comment>
<dbReference type="AlphaFoldDB" id="A0AAU9CGQ7"/>
<keyword evidence="9" id="KW-1185">Reference proteome</keyword>
<dbReference type="RefSeq" id="WP_338393667.1">
    <property type="nucleotide sequence ID" value="NZ_AP025314.1"/>
</dbReference>
<organism evidence="8 9">
    <name type="scientific">Fulvitalea axinellae</name>
    <dbReference type="NCBI Taxonomy" id="1182444"/>
    <lineage>
        <taxon>Bacteria</taxon>
        <taxon>Pseudomonadati</taxon>
        <taxon>Bacteroidota</taxon>
        <taxon>Cytophagia</taxon>
        <taxon>Cytophagales</taxon>
        <taxon>Persicobacteraceae</taxon>
        <taxon>Fulvitalea</taxon>
    </lineage>
</organism>
<dbReference type="GO" id="GO:0045259">
    <property type="term" value="C:proton-transporting ATP synthase complex"/>
    <property type="evidence" value="ECO:0007669"/>
    <property type="project" value="UniProtKB-KW"/>
</dbReference>
<keyword evidence="4 7" id="KW-0406">Ion transport</keyword>
<comment type="subcellular location">
    <subcellularLocation>
        <location evidence="7">Cell membrane</location>
        <topology evidence="7">Peripheral membrane protein</topology>
    </subcellularLocation>
    <subcellularLocation>
        <location evidence="1">Membrane</location>
    </subcellularLocation>
</comment>
<evidence type="ECO:0000256" key="7">
    <source>
        <dbReference type="HAMAP-Rule" id="MF_01416"/>
    </source>
</evidence>
<gene>
    <name evidence="7 8" type="primary">atpH</name>
    <name evidence="8" type="ORF">FUAX_08370</name>
</gene>
<evidence type="ECO:0000256" key="2">
    <source>
        <dbReference type="ARBA" id="ARBA00022448"/>
    </source>
</evidence>
<protein>
    <recommendedName>
        <fullName evidence="7">ATP synthase subunit delta</fullName>
    </recommendedName>
    <alternativeName>
        <fullName evidence="7">ATP synthase F(1) sector subunit delta</fullName>
    </alternativeName>
    <alternativeName>
        <fullName evidence="7">F-type ATPase subunit delta</fullName>
        <shortName evidence="7">F-ATPase subunit delta</shortName>
    </alternativeName>
</protein>
<dbReference type="Gene3D" id="1.10.520.20">
    <property type="entry name" value="N-terminal domain of the delta subunit of the F1F0-ATP synthase"/>
    <property type="match status" value="1"/>
</dbReference>
<reference evidence="8 9" key="1">
    <citation type="submission" date="2021-12" db="EMBL/GenBank/DDBJ databases">
        <title>Genome sequencing of bacteria with rrn-lacking chromosome and rrn-plasmid.</title>
        <authorList>
            <person name="Anda M."/>
            <person name="Iwasaki W."/>
        </authorList>
    </citation>
    <scope>NUCLEOTIDE SEQUENCE [LARGE SCALE GENOMIC DNA]</scope>
    <source>
        <strain evidence="8 9">DSM 100852</strain>
    </source>
</reference>
<evidence type="ECO:0000256" key="6">
    <source>
        <dbReference type="ARBA" id="ARBA00023310"/>
    </source>
</evidence>
<keyword evidence="2 7" id="KW-0813">Transport</keyword>
<dbReference type="EMBL" id="AP025314">
    <property type="protein sequence ID" value="BDD08405.1"/>
    <property type="molecule type" value="Genomic_DNA"/>
</dbReference>
<dbReference type="SUPFAM" id="SSF47928">
    <property type="entry name" value="N-terminal domain of the delta subunit of the F1F0-ATP synthase"/>
    <property type="match status" value="1"/>
</dbReference>
<proteinExistence type="inferred from homology"/>
<dbReference type="Proteomes" id="UP001348817">
    <property type="component" value="Chromosome"/>
</dbReference>
<dbReference type="PRINTS" id="PR00125">
    <property type="entry name" value="ATPASEDELTA"/>
</dbReference>
<accession>A0AAU9CGQ7</accession>
<keyword evidence="7" id="KW-1003">Cell membrane</keyword>
<keyword evidence="6 7" id="KW-0066">ATP synthesis</keyword>
<dbReference type="PANTHER" id="PTHR11910">
    <property type="entry name" value="ATP SYNTHASE DELTA CHAIN"/>
    <property type="match status" value="1"/>
</dbReference>
<evidence type="ECO:0000256" key="3">
    <source>
        <dbReference type="ARBA" id="ARBA00022781"/>
    </source>
</evidence>
<dbReference type="NCBIfam" id="TIGR01145">
    <property type="entry name" value="ATP_synt_delta"/>
    <property type="match status" value="1"/>
</dbReference>
<dbReference type="KEGG" id="fax:FUAX_08370"/>
<dbReference type="InterPro" id="IPR000711">
    <property type="entry name" value="ATPase_OSCP/dsu"/>
</dbReference>
<keyword evidence="3 7" id="KW-0375">Hydrogen ion transport</keyword>
<comment type="function">
    <text evidence="7">This protein is part of the stalk that links CF(0) to CF(1). It either transmits conformational changes from CF(0) to CF(1) or is implicated in proton conduction.</text>
</comment>
<keyword evidence="5 7" id="KW-0472">Membrane</keyword>